<comment type="caution">
    <text evidence="9">The sequence shown here is derived from an EMBL/GenBank/DDBJ whole genome shotgun (WGS) entry which is preliminary data.</text>
</comment>
<evidence type="ECO:0000256" key="5">
    <source>
        <dbReference type="ARBA" id="ARBA00022989"/>
    </source>
</evidence>
<dbReference type="PANTHER" id="PTHR43302:SF5">
    <property type="entry name" value="TRANSPORTER ARSB-RELATED"/>
    <property type="match status" value="1"/>
</dbReference>
<keyword evidence="2" id="KW-0813">Transport</keyword>
<feature type="transmembrane region" description="Helical" evidence="7">
    <location>
        <begin position="97"/>
        <end position="119"/>
    </location>
</feature>
<reference evidence="10" key="1">
    <citation type="submission" date="2018-04" db="EMBL/GenBank/DDBJ databases">
        <authorList>
            <person name="Cornet L."/>
        </authorList>
    </citation>
    <scope>NUCLEOTIDE SEQUENCE [LARGE SCALE GENOMIC DNA]</scope>
</reference>
<protein>
    <submittedName>
        <fullName evidence="9">Anion transporter</fullName>
    </submittedName>
</protein>
<evidence type="ECO:0000313" key="10">
    <source>
        <dbReference type="Proteomes" id="UP000249794"/>
    </source>
</evidence>
<dbReference type="Proteomes" id="UP000249794">
    <property type="component" value="Unassembled WGS sequence"/>
</dbReference>
<evidence type="ECO:0000256" key="7">
    <source>
        <dbReference type="SAM" id="Phobius"/>
    </source>
</evidence>
<dbReference type="GO" id="GO:0055085">
    <property type="term" value="P:transmembrane transport"/>
    <property type="evidence" value="ECO:0007669"/>
    <property type="project" value="InterPro"/>
</dbReference>
<evidence type="ECO:0000256" key="1">
    <source>
        <dbReference type="ARBA" id="ARBA00004651"/>
    </source>
</evidence>
<keyword evidence="5 7" id="KW-1133">Transmembrane helix</keyword>
<dbReference type="CDD" id="cd01117">
    <property type="entry name" value="YbiR_permease"/>
    <property type="match status" value="1"/>
</dbReference>
<dbReference type="Pfam" id="PF03600">
    <property type="entry name" value="CitMHS"/>
    <property type="match status" value="1"/>
</dbReference>
<feature type="transmembrane region" description="Helical" evidence="7">
    <location>
        <begin position="305"/>
        <end position="327"/>
    </location>
</feature>
<feature type="domain" description="Citrate transporter-like" evidence="8">
    <location>
        <begin position="30"/>
        <end position="349"/>
    </location>
</feature>
<proteinExistence type="predicted"/>
<feature type="transmembrane region" description="Helical" evidence="7">
    <location>
        <begin position="33"/>
        <end position="51"/>
    </location>
</feature>
<evidence type="ECO:0000256" key="2">
    <source>
        <dbReference type="ARBA" id="ARBA00022448"/>
    </source>
</evidence>
<comment type="subcellular location">
    <subcellularLocation>
        <location evidence="1">Cell membrane</location>
        <topology evidence="1">Multi-pass membrane protein</topology>
    </subcellularLocation>
</comment>
<organism evidence="9 10">
    <name type="scientific">Phormidesmis priestleyi</name>
    <dbReference type="NCBI Taxonomy" id="268141"/>
    <lineage>
        <taxon>Bacteria</taxon>
        <taxon>Bacillati</taxon>
        <taxon>Cyanobacteriota</taxon>
        <taxon>Cyanophyceae</taxon>
        <taxon>Leptolyngbyales</taxon>
        <taxon>Leptolyngbyaceae</taxon>
        <taxon>Phormidesmis</taxon>
    </lineage>
</organism>
<dbReference type="GO" id="GO:0005886">
    <property type="term" value="C:plasma membrane"/>
    <property type="evidence" value="ECO:0007669"/>
    <property type="project" value="UniProtKB-SubCell"/>
</dbReference>
<dbReference type="PANTHER" id="PTHR43302">
    <property type="entry name" value="TRANSPORTER ARSB-RELATED"/>
    <property type="match status" value="1"/>
</dbReference>
<keyword evidence="3" id="KW-1003">Cell membrane</keyword>
<keyword evidence="6 7" id="KW-0472">Membrane</keyword>
<evidence type="ECO:0000313" key="9">
    <source>
        <dbReference type="EMBL" id="PZO47857.1"/>
    </source>
</evidence>
<accession>A0A2W4WXQ8</accession>
<feature type="transmembrane region" description="Helical" evidence="7">
    <location>
        <begin position="6"/>
        <end position="26"/>
    </location>
</feature>
<name>A0A2W4WXQ8_9CYAN</name>
<evidence type="ECO:0000256" key="4">
    <source>
        <dbReference type="ARBA" id="ARBA00022692"/>
    </source>
</evidence>
<dbReference type="InterPro" id="IPR004680">
    <property type="entry name" value="Cit_transptr-like_dom"/>
</dbReference>
<evidence type="ECO:0000259" key="8">
    <source>
        <dbReference type="Pfam" id="PF03600"/>
    </source>
</evidence>
<gene>
    <name evidence="9" type="ORF">DCF15_18525</name>
</gene>
<feature type="transmembrane region" description="Helical" evidence="7">
    <location>
        <begin position="63"/>
        <end position="90"/>
    </location>
</feature>
<evidence type="ECO:0000256" key="6">
    <source>
        <dbReference type="ARBA" id="ARBA00023136"/>
    </source>
</evidence>
<evidence type="ECO:0000256" key="3">
    <source>
        <dbReference type="ARBA" id="ARBA00022475"/>
    </source>
</evidence>
<dbReference type="AlphaFoldDB" id="A0A2W4WXQ8"/>
<reference evidence="9 10" key="2">
    <citation type="submission" date="2018-06" db="EMBL/GenBank/DDBJ databases">
        <title>Metagenomic assembly of (sub)arctic Cyanobacteria and their associated microbiome from non-axenic cultures.</title>
        <authorList>
            <person name="Baurain D."/>
        </authorList>
    </citation>
    <scope>NUCLEOTIDE SEQUENCE [LARGE SCALE GENOMIC DNA]</scope>
    <source>
        <strain evidence="9">ULC027bin1</strain>
    </source>
</reference>
<sequence>MIHAPVWVQAAVLGLSYLTLGLGYVPGLRMNRATIALVSAAVLVFLGTLSLDEAWQAIDADTIVFLLSMMVVNAYLSCAGFFKLALLYLLRLTRSPLGLLGLLTVGTGILSAFFLNDTLALVSTPLTLQLTRSLKLNPVPYLLAIAGATNIGSLATLSGNPQNILVGSFSGIGYSEFAQALAPVAVVGLMFQVGLLWLLYPEVRSLKPCPPPPTSRLRIYRPVLVKTLIVTTLLLMAFVVGLPLAESAFLAAAALLVTRRIKSQRVLSQVDWSLLVMFSGLFILTRCVQKLDLLGGVANWVTHPAGLLAVTAIASNLISNVPAVLLLQALIPSEATQSWLLLAAAATLAGNLTLFGSVANLIMVEAAAAEGYRLSFWQHLRFGLPLTLMTLALAYGWIVNLG</sequence>
<feature type="transmembrane region" description="Helical" evidence="7">
    <location>
        <begin position="339"/>
        <end position="362"/>
    </location>
</feature>
<feature type="transmembrane region" description="Helical" evidence="7">
    <location>
        <begin position="219"/>
        <end position="245"/>
    </location>
</feature>
<feature type="transmembrane region" description="Helical" evidence="7">
    <location>
        <begin position="180"/>
        <end position="199"/>
    </location>
</feature>
<feature type="transmembrane region" description="Helical" evidence="7">
    <location>
        <begin position="382"/>
        <end position="401"/>
    </location>
</feature>
<dbReference type="EMBL" id="QBMP01000258">
    <property type="protein sequence ID" value="PZO47857.1"/>
    <property type="molecule type" value="Genomic_DNA"/>
</dbReference>
<keyword evidence="4 7" id="KW-0812">Transmembrane</keyword>